<name>A0AA38X5S2_9EURO</name>
<dbReference type="Gene3D" id="3.20.20.210">
    <property type="match status" value="1"/>
</dbReference>
<proteinExistence type="predicted"/>
<dbReference type="AlphaFoldDB" id="A0AA38X5S2"/>
<dbReference type="EMBL" id="JAPDRK010000012">
    <property type="protein sequence ID" value="KAJ9607309.1"/>
    <property type="molecule type" value="Genomic_DNA"/>
</dbReference>
<protein>
    <submittedName>
        <fullName evidence="1">Uncharacterized protein</fullName>
    </submittedName>
</protein>
<keyword evidence="2" id="KW-1185">Reference proteome</keyword>
<dbReference type="InterPro" id="IPR038071">
    <property type="entry name" value="UROD/MetE-like_sf"/>
</dbReference>
<sequence length="355" mass="39351">MALGVHLNGSIPLPSSEDVFSRIPAALPGRLKRLPDGEPEIRQLFVFFQLAVFNAYPEIQKQYDAETNVIPPKSLPTKADLEALTKTLAGADKQLATTYDDHALSSYQKFVKARAEGKIPPGVKFQVSLATPLNVVTMISEGYQSTVEPFYEAALIRALDNIQDTIPAADLAIQWDVPSEFAMLEGEAAQWPHFTPWFGPDVKGEIIERLVRLVDSVREDVECGLHLCYGDHRHEHFIQPKDAGLLVEVANAVRKGVKRTINWIHLPVPKDRLDVAYYEPLKHLDVPAGTDLHLGLVHYDDLEGTRKRTACAKNVLDAKNVRFGVATECGMGRTPPEQLESILEISKAVSEPYAS</sequence>
<evidence type="ECO:0000313" key="1">
    <source>
        <dbReference type="EMBL" id="KAJ9607309.1"/>
    </source>
</evidence>
<reference evidence="1" key="1">
    <citation type="submission" date="2022-10" db="EMBL/GenBank/DDBJ databases">
        <title>Culturing micro-colonial fungi from biological soil crusts in the Mojave desert and describing Neophaeococcomyces mojavensis, and introducing the new genera and species Taxawa tesnikishii.</title>
        <authorList>
            <person name="Kurbessoian T."/>
            <person name="Stajich J.E."/>
        </authorList>
    </citation>
    <scope>NUCLEOTIDE SEQUENCE</scope>
    <source>
        <strain evidence="1">TK_41</strain>
    </source>
</reference>
<evidence type="ECO:0000313" key="2">
    <source>
        <dbReference type="Proteomes" id="UP001172673"/>
    </source>
</evidence>
<gene>
    <name evidence="1" type="ORF">H2200_008382</name>
</gene>
<dbReference type="Proteomes" id="UP001172673">
    <property type="component" value="Unassembled WGS sequence"/>
</dbReference>
<accession>A0AA38X5S2</accession>
<organism evidence="1 2">
    <name type="scientific">Cladophialophora chaetospira</name>
    <dbReference type="NCBI Taxonomy" id="386627"/>
    <lineage>
        <taxon>Eukaryota</taxon>
        <taxon>Fungi</taxon>
        <taxon>Dikarya</taxon>
        <taxon>Ascomycota</taxon>
        <taxon>Pezizomycotina</taxon>
        <taxon>Eurotiomycetes</taxon>
        <taxon>Chaetothyriomycetidae</taxon>
        <taxon>Chaetothyriales</taxon>
        <taxon>Herpotrichiellaceae</taxon>
        <taxon>Cladophialophora</taxon>
    </lineage>
</organism>
<comment type="caution">
    <text evidence="1">The sequence shown here is derived from an EMBL/GenBank/DDBJ whole genome shotgun (WGS) entry which is preliminary data.</text>
</comment>
<dbReference type="SUPFAM" id="SSF51726">
    <property type="entry name" value="UROD/MetE-like"/>
    <property type="match status" value="1"/>
</dbReference>